<dbReference type="InterPro" id="IPR004101">
    <property type="entry name" value="Mur_ligase_C"/>
</dbReference>
<name>A0A937HJZ2_9PROT</name>
<dbReference type="Gene3D" id="3.90.190.20">
    <property type="entry name" value="Mur ligase, C-terminal domain"/>
    <property type="match status" value="1"/>
</dbReference>
<keyword evidence="3 9" id="KW-0963">Cytoplasm</keyword>
<dbReference type="Pfam" id="PF08245">
    <property type="entry name" value="Mur_ligase_M"/>
    <property type="match status" value="1"/>
</dbReference>
<evidence type="ECO:0000256" key="7">
    <source>
        <dbReference type="ARBA" id="ARBA00022840"/>
    </source>
</evidence>
<dbReference type="HAMAP" id="MF_00639">
    <property type="entry name" value="MurD"/>
    <property type="match status" value="1"/>
</dbReference>
<evidence type="ECO:0000313" key="13">
    <source>
        <dbReference type="EMBL" id="MBL6761618.1"/>
    </source>
</evidence>
<evidence type="ECO:0000256" key="4">
    <source>
        <dbReference type="ARBA" id="ARBA00022598"/>
    </source>
</evidence>
<dbReference type="SUPFAM" id="SSF53623">
    <property type="entry name" value="MurD-like peptide ligases, catalytic domain"/>
    <property type="match status" value="1"/>
</dbReference>
<dbReference type="InterPro" id="IPR036565">
    <property type="entry name" value="Mur-like_cat_sf"/>
</dbReference>
<comment type="function">
    <text evidence="9 10">Cell wall formation. Catalyzes the addition of glutamate to the nucleotide precursor UDP-N-acetylmuramoyl-L-alanine (UMA).</text>
</comment>
<evidence type="ECO:0000256" key="1">
    <source>
        <dbReference type="ARBA" id="ARBA00004496"/>
    </source>
</evidence>
<dbReference type="GO" id="GO:0051301">
    <property type="term" value="P:cell division"/>
    <property type="evidence" value="ECO:0007669"/>
    <property type="project" value="UniProtKB-KW"/>
</dbReference>
<feature type="binding site" evidence="9">
    <location>
        <begin position="126"/>
        <end position="132"/>
    </location>
    <ligand>
        <name>ATP</name>
        <dbReference type="ChEBI" id="CHEBI:30616"/>
    </ligand>
</feature>
<protein>
    <recommendedName>
        <fullName evidence="9 10">UDP-N-acetylmuramoylalanine--D-glutamate ligase</fullName>
        <ecNumber evidence="9 10">6.3.2.9</ecNumber>
    </recommendedName>
    <alternativeName>
        <fullName evidence="9">D-glutamic acid-adding enzyme</fullName>
    </alternativeName>
    <alternativeName>
        <fullName evidence="9">UDP-N-acetylmuramoyl-L-alanyl-D-glutamate synthetase</fullName>
    </alternativeName>
</protein>
<dbReference type="Gene3D" id="3.40.1190.10">
    <property type="entry name" value="Mur-like, catalytic domain"/>
    <property type="match status" value="1"/>
</dbReference>
<accession>A0A937HJZ2</accession>
<feature type="domain" description="Mur ligase C-terminal" evidence="11">
    <location>
        <begin position="318"/>
        <end position="437"/>
    </location>
</feature>
<dbReference type="EC" id="6.3.2.9" evidence="9 10"/>
<dbReference type="Proteomes" id="UP000785783">
    <property type="component" value="Unassembled WGS sequence"/>
</dbReference>
<keyword evidence="5 9" id="KW-0132">Cell division</keyword>
<dbReference type="GO" id="GO:0008764">
    <property type="term" value="F:UDP-N-acetylmuramoylalanine-D-glutamate ligase activity"/>
    <property type="evidence" value="ECO:0007669"/>
    <property type="project" value="UniProtKB-UniRule"/>
</dbReference>
<dbReference type="GO" id="GO:0009252">
    <property type="term" value="P:peptidoglycan biosynthetic process"/>
    <property type="evidence" value="ECO:0007669"/>
    <property type="project" value="UniProtKB-UniRule"/>
</dbReference>
<dbReference type="InterPro" id="IPR013221">
    <property type="entry name" value="Mur_ligase_cen"/>
</dbReference>
<dbReference type="GO" id="GO:0071555">
    <property type="term" value="P:cell wall organization"/>
    <property type="evidence" value="ECO:0007669"/>
    <property type="project" value="UniProtKB-KW"/>
</dbReference>
<dbReference type="NCBIfam" id="TIGR01087">
    <property type="entry name" value="murD"/>
    <property type="match status" value="1"/>
</dbReference>
<dbReference type="SUPFAM" id="SSF51984">
    <property type="entry name" value="MurCD N-terminal domain"/>
    <property type="match status" value="1"/>
</dbReference>
<reference evidence="13" key="1">
    <citation type="submission" date="2020-10" db="EMBL/GenBank/DDBJ databases">
        <title>Microbiome of the Black Sea water column analyzed by genome centric metagenomics.</title>
        <authorList>
            <person name="Cabello-Yeves P.J."/>
            <person name="Callieri C."/>
            <person name="Picazo A."/>
            <person name="Mehrshad M."/>
            <person name="Haro-Moreno J.M."/>
            <person name="Roda-Garcia J."/>
            <person name="Dzembekova N."/>
            <person name="Slabakova V."/>
            <person name="Slabakova N."/>
            <person name="Moncheva S."/>
            <person name="Rodriguez-Valera F."/>
        </authorList>
    </citation>
    <scope>NUCLEOTIDE SEQUENCE</scope>
    <source>
        <strain evidence="13">BS307-5m-G5</strain>
    </source>
</reference>
<keyword evidence="9 10" id="KW-0961">Cell wall biogenesis/degradation</keyword>
<dbReference type="GO" id="GO:0004326">
    <property type="term" value="F:tetrahydrofolylpolyglutamate synthase activity"/>
    <property type="evidence" value="ECO:0007669"/>
    <property type="project" value="InterPro"/>
</dbReference>
<dbReference type="GO" id="GO:0005524">
    <property type="term" value="F:ATP binding"/>
    <property type="evidence" value="ECO:0007669"/>
    <property type="project" value="UniProtKB-UniRule"/>
</dbReference>
<gene>
    <name evidence="9" type="primary">murD</name>
    <name evidence="13" type="ORF">ISQ19_02860</name>
</gene>
<comment type="subcellular location">
    <subcellularLocation>
        <location evidence="1 9 10">Cytoplasm</location>
    </subcellularLocation>
</comment>
<evidence type="ECO:0000256" key="6">
    <source>
        <dbReference type="ARBA" id="ARBA00022741"/>
    </source>
</evidence>
<evidence type="ECO:0000256" key="5">
    <source>
        <dbReference type="ARBA" id="ARBA00022618"/>
    </source>
</evidence>
<evidence type="ECO:0000259" key="11">
    <source>
        <dbReference type="Pfam" id="PF02875"/>
    </source>
</evidence>
<dbReference type="PANTHER" id="PTHR43692:SF1">
    <property type="entry name" value="UDP-N-ACETYLMURAMOYLALANINE--D-GLUTAMATE LIGASE"/>
    <property type="match status" value="1"/>
</dbReference>
<sequence>MIALPTYSGETAIFGLGRSGLAALAALHAAGNRVVAWDDAQAPRDTAREMGATIRDLTQDFGDAARLIVSPGVPLTHPAPHPVVAAARAAGAEVLGDMDLFADALAHAGLDGAGGQNKVTLIGITGTNGKSTTTALVTHMLQAAGRNVYQGGNIGLPVLELPLQAGAVYVLELSSYQLDLNRRFGVDIGVWLNLTPDHLDRHGDMVGYAAAKANLFADGKAAQLRVVGVDEAAGRKLAQTLKQDAAALTTIGAENADITYLADAFTVAGESISLTDCAALPGAHNAQNAAAAFAIGRALGLPADDIRAAFQSFTGMAHRLQLIAEHEAVKFVNDSKATNIEATRHALAAYNNIYWIAGGRAKTAADGSLDMNMLTPYFGNVRGAYLIGEAAQPFAAALADTLPTTISKTLDKAVAAAAMQAMTDRFDTPVVLLSPACASFDQYKDFEARGAAFNAAVSDWIEAEKNMPAEGRRAP</sequence>
<dbReference type="Pfam" id="PF02875">
    <property type="entry name" value="Mur_ligase_C"/>
    <property type="match status" value="1"/>
</dbReference>
<dbReference type="InterPro" id="IPR036615">
    <property type="entry name" value="Mur_ligase_C_dom_sf"/>
</dbReference>
<dbReference type="InterPro" id="IPR018109">
    <property type="entry name" value="Folylpolyglutamate_synth_CS"/>
</dbReference>
<comment type="caution">
    <text evidence="13">The sequence shown here is derived from an EMBL/GenBank/DDBJ whole genome shotgun (WGS) entry which is preliminary data.</text>
</comment>
<feature type="domain" description="Mur ligase central" evidence="12">
    <location>
        <begin position="124"/>
        <end position="295"/>
    </location>
</feature>
<keyword evidence="4 9" id="KW-0436">Ligase</keyword>
<dbReference type="AlphaFoldDB" id="A0A937HJZ2"/>
<keyword evidence="8 9" id="KW-0131">Cell cycle</keyword>
<dbReference type="GO" id="GO:0005737">
    <property type="term" value="C:cytoplasm"/>
    <property type="evidence" value="ECO:0007669"/>
    <property type="project" value="UniProtKB-SubCell"/>
</dbReference>
<evidence type="ECO:0000256" key="9">
    <source>
        <dbReference type="HAMAP-Rule" id="MF_00639"/>
    </source>
</evidence>
<evidence type="ECO:0000256" key="2">
    <source>
        <dbReference type="ARBA" id="ARBA00004752"/>
    </source>
</evidence>
<dbReference type="PANTHER" id="PTHR43692">
    <property type="entry name" value="UDP-N-ACETYLMURAMOYLALANINE--D-GLUTAMATE LIGASE"/>
    <property type="match status" value="1"/>
</dbReference>
<comment type="similarity">
    <text evidence="9">Belongs to the MurCDEF family.</text>
</comment>
<dbReference type="EMBL" id="JADHOK010000023">
    <property type="protein sequence ID" value="MBL6761618.1"/>
    <property type="molecule type" value="Genomic_DNA"/>
</dbReference>
<keyword evidence="9 10" id="KW-0573">Peptidoglycan synthesis</keyword>
<dbReference type="InterPro" id="IPR005762">
    <property type="entry name" value="MurD"/>
</dbReference>
<keyword evidence="7 9" id="KW-0067">ATP-binding</keyword>
<evidence type="ECO:0000256" key="10">
    <source>
        <dbReference type="RuleBase" id="RU003664"/>
    </source>
</evidence>
<dbReference type="PROSITE" id="PS01011">
    <property type="entry name" value="FOLYLPOLYGLU_SYNT_1"/>
    <property type="match status" value="1"/>
</dbReference>
<evidence type="ECO:0000313" key="14">
    <source>
        <dbReference type="Proteomes" id="UP000785783"/>
    </source>
</evidence>
<dbReference type="Gene3D" id="3.40.50.720">
    <property type="entry name" value="NAD(P)-binding Rossmann-like Domain"/>
    <property type="match status" value="1"/>
</dbReference>
<proteinExistence type="inferred from homology"/>
<organism evidence="13 14">
    <name type="scientific">PS1 clade bacterium</name>
    <dbReference type="NCBI Taxonomy" id="2175152"/>
    <lineage>
        <taxon>Bacteria</taxon>
        <taxon>Pseudomonadati</taxon>
        <taxon>Pseudomonadota</taxon>
        <taxon>Alphaproteobacteria</taxon>
        <taxon>PS1 clade</taxon>
    </lineage>
</organism>
<evidence type="ECO:0000256" key="3">
    <source>
        <dbReference type="ARBA" id="ARBA00022490"/>
    </source>
</evidence>
<dbReference type="GO" id="GO:0008360">
    <property type="term" value="P:regulation of cell shape"/>
    <property type="evidence" value="ECO:0007669"/>
    <property type="project" value="UniProtKB-KW"/>
</dbReference>
<evidence type="ECO:0000256" key="8">
    <source>
        <dbReference type="ARBA" id="ARBA00023306"/>
    </source>
</evidence>
<comment type="catalytic activity">
    <reaction evidence="9 10">
        <text>UDP-N-acetyl-alpha-D-muramoyl-L-alanine + D-glutamate + ATP = UDP-N-acetyl-alpha-D-muramoyl-L-alanyl-D-glutamate + ADP + phosphate + H(+)</text>
        <dbReference type="Rhea" id="RHEA:16429"/>
        <dbReference type="ChEBI" id="CHEBI:15378"/>
        <dbReference type="ChEBI" id="CHEBI:29986"/>
        <dbReference type="ChEBI" id="CHEBI:30616"/>
        <dbReference type="ChEBI" id="CHEBI:43474"/>
        <dbReference type="ChEBI" id="CHEBI:83898"/>
        <dbReference type="ChEBI" id="CHEBI:83900"/>
        <dbReference type="ChEBI" id="CHEBI:456216"/>
        <dbReference type="EC" id="6.3.2.9"/>
    </reaction>
</comment>
<dbReference type="Pfam" id="PF21799">
    <property type="entry name" value="MurD-like_N"/>
    <property type="match status" value="1"/>
</dbReference>
<keyword evidence="9 10" id="KW-0133">Cell shape</keyword>
<evidence type="ECO:0000259" key="12">
    <source>
        <dbReference type="Pfam" id="PF08245"/>
    </source>
</evidence>
<comment type="pathway">
    <text evidence="2 9 10">Cell wall biogenesis; peptidoglycan biosynthesis.</text>
</comment>
<keyword evidence="6 9" id="KW-0547">Nucleotide-binding</keyword>
<dbReference type="SUPFAM" id="SSF53244">
    <property type="entry name" value="MurD-like peptide ligases, peptide-binding domain"/>
    <property type="match status" value="1"/>
</dbReference>